<dbReference type="Pfam" id="PF03616">
    <property type="entry name" value="Glt_symporter"/>
    <property type="match status" value="1"/>
</dbReference>
<keyword evidence="1" id="KW-1003">Cell membrane</keyword>
<feature type="transmembrane region" description="Helical" evidence="1">
    <location>
        <begin position="94"/>
        <end position="116"/>
    </location>
</feature>
<feature type="transmembrane region" description="Helical" evidence="1">
    <location>
        <begin position="128"/>
        <end position="146"/>
    </location>
</feature>
<feature type="transmembrane region" description="Helical" evidence="1">
    <location>
        <begin position="66"/>
        <end position="88"/>
    </location>
</feature>
<dbReference type="eggNOG" id="COG0786">
    <property type="taxonomic scope" value="Bacteria"/>
</dbReference>
<dbReference type="EMBL" id="JRMW01000036">
    <property type="protein sequence ID" value="KGF03859.1"/>
    <property type="molecule type" value="Genomic_DNA"/>
</dbReference>
<dbReference type="RefSeq" id="WP_037327962.1">
    <property type="nucleotide sequence ID" value="NZ_JRMW01000036.1"/>
</dbReference>
<dbReference type="InterPro" id="IPR004445">
    <property type="entry name" value="GltS"/>
</dbReference>
<comment type="subcellular location">
    <subcellularLocation>
        <location evidence="1">Cell membrane</location>
        <topology evidence="1">Multi-pass membrane protein</topology>
    </subcellularLocation>
</comment>
<feature type="transmembrane region" description="Helical" evidence="1">
    <location>
        <begin position="158"/>
        <end position="177"/>
    </location>
</feature>
<keyword evidence="1" id="KW-0812">Transmembrane</keyword>
<dbReference type="HAMAP" id="MF_02062">
    <property type="entry name" value="GltS"/>
    <property type="match status" value="1"/>
</dbReference>
<keyword evidence="1" id="KW-0406">Ion transport</keyword>
<comment type="function">
    <text evidence="1">Catalyzes the sodium-dependent transport of glutamate.</text>
</comment>
<feature type="transmembrane region" description="Helical" evidence="1">
    <location>
        <begin position="269"/>
        <end position="294"/>
    </location>
</feature>
<keyword evidence="1" id="KW-0915">Sodium</keyword>
<dbReference type="GO" id="GO:0015813">
    <property type="term" value="P:L-glutamate transmembrane transport"/>
    <property type="evidence" value="ECO:0007669"/>
    <property type="project" value="InterPro"/>
</dbReference>
<comment type="caution">
    <text evidence="2">The sequence shown here is derived from an EMBL/GenBank/DDBJ whole genome shotgun (WGS) entry which is preliminary data.</text>
</comment>
<evidence type="ECO:0000313" key="3">
    <source>
        <dbReference type="Proteomes" id="UP000029579"/>
    </source>
</evidence>
<dbReference type="PANTHER" id="PTHR36178">
    <property type="entry name" value="SLR0625 PROTEIN"/>
    <property type="match status" value="1"/>
</dbReference>
<proteinExistence type="inferred from homology"/>
<keyword evidence="1" id="KW-0769">Symport</keyword>
<sequence>MTLQLDILQSLGIAIIALVLGNLAKNKFSFLKTFFIPSPVIGGLIISMLVLILKETKIASVEFDKILQDFFMNIFFTAIGLSASFSMLKKSGVLGLKLALAIIILLPLQNLIGVGLAKFFGINPLHGIAMGSTSMTGGIGSAISFGKIMEKMGAESNITIGVAAATFGLLAGSLVGGPTARRLIAKNNLQSKGALSRDTLADIKAMTNQKTLTKAIIIIGLAAFLGTFINKILAKTGLNFPYYVGCQFGGLLVRNVYDFIKKPIDMDNIDLVGNISLSLFLSLALINLNISAILTLAGPMLVIMLAQAIFIAIYTSLVTFNLLGRDYDAAVMVAGHCGVGLGQTPNAMANMEAIIEEKGPADASMFIFPIVLAIAVNFTNPIVITFFINHFS</sequence>
<gene>
    <name evidence="2" type="ORF">HMPREF1630_05980</name>
</gene>
<dbReference type="GO" id="GO:0005886">
    <property type="term" value="C:plasma membrane"/>
    <property type="evidence" value="ECO:0007669"/>
    <property type="project" value="UniProtKB-SubCell"/>
</dbReference>
<name>A0A095Z5X6_9FIRM</name>
<organism evidence="2 3">
    <name type="scientific">Anaerococcus lactolyticus S7-1-13</name>
    <dbReference type="NCBI Taxonomy" id="1284686"/>
    <lineage>
        <taxon>Bacteria</taxon>
        <taxon>Bacillati</taxon>
        <taxon>Bacillota</taxon>
        <taxon>Tissierellia</taxon>
        <taxon>Tissierellales</taxon>
        <taxon>Peptoniphilaceae</taxon>
        <taxon>Anaerococcus</taxon>
    </lineage>
</organism>
<keyword evidence="1" id="KW-0029">Amino-acid transport</keyword>
<feature type="transmembrane region" description="Helical" evidence="1">
    <location>
        <begin position="36"/>
        <end position="54"/>
    </location>
</feature>
<keyword evidence="1" id="KW-0472">Membrane</keyword>
<dbReference type="AlphaFoldDB" id="A0A095Z5X6"/>
<dbReference type="GO" id="GO:0015501">
    <property type="term" value="F:glutamate:sodium symporter activity"/>
    <property type="evidence" value="ECO:0007669"/>
    <property type="project" value="UniProtKB-UniRule"/>
</dbReference>
<dbReference type="Proteomes" id="UP000029579">
    <property type="component" value="Unassembled WGS sequence"/>
</dbReference>
<comment type="similarity">
    <text evidence="1">Belongs to the glutamate:Na(+) symporter (ESS) (TC 2.A.27) family.</text>
</comment>
<reference evidence="2 3" key="1">
    <citation type="submission" date="2014-07" db="EMBL/GenBank/DDBJ databases">
        <authorList>
            <person name="McCorrison J."/>
            <person name="Sanka R."/>
            <person name="Torralba M."/>
            <person name="Gillis M."/>
            <person name="Haft D.H."/>
            <person name="Methe B."/>
            <person name="Sutton G."/>
            <person name="Nelson K.E."/>
        </authorList>
    </citation>
    <scope>NUCLEOTIDE SEQUENCE [LARGE SCALE GENOMIC DNA]</scope>
    <source>
        <strain evidence="2 3">S7-1-13</strain>
    </source>
</reference>
<feature type="transmembrane region" description="Helical" evidence="1">
    <location>
        <begin position="300"/>
        <end position="323"/>
    </location>
</feature>
<dbReference type="PANTHER" id="PTHR36178:SF1">
    <property type="entry name" value="SODIUM_GLUTAMATE SYMPORTER"/>
    <property type="match status" value="1"/>
</dbReference>
<evidence type="ECO:0000313" key="2">
    <source>
        <dbReference type="EMBL" id="KGF03859.1"/>
    </source>
</evidence>
<keyword evidence="1" id="KW-1133">Transmembrane helix</keyword>
<dbReference type="OrthoDB" id="4921038at2"/>
<protein>
    <recommendedName>
        <fullName evidence="1">Sodium/glutamate symporter</fullName>
    </recommendedName>
</protein>
<accession>A0A095Z5X6</accession>
<evidence type="ECO:0000256" key="1">
    <source>
        <dbReference type="HAMAP-Rule" id="MF_02062"/>
    </source>
</evidence>
<keyword evidence="1" id="KW-0813">Transport</keyword>
<feature type="transmembrane region" description="Helical" evidence="1">
    <location>
        <begin position="215"/>
        <end position="234"/>
    </location>
</feature>
<keyword evidence="1" id="KW-0739">Sodium transport</keyword>
<feature type="transmembrane region" description="Helical" evidence="1">
    <location>
        <begin position="366"/>
        <end position="388"/>
    </location>
</feature>
<feature type="transmembrane region" description="Helical" evidence="1">
    <location>
        <begin position="7"/>
        <end position="24"/>
    </location>
</feature>